<sequence length="110" mass="12994">MKVKYSLIELPTDIQFILYLISEELKSRRFFSTLQELGLDNSYFQPHLDSLILRSLDMDEDSDETFDAYYKIIERRSRKIKADSTSVTRQALKAYHELLEVRKKLSIKGV</sequence>
<name>A0ABS5VZJ3_9BACT</name>
<dbReference type="EMBL" id="JAHESD010000100">
    <property type="protein sequence ID" value="MBT1706334.1"/>
    <property type="molecule type" value="Genomic_DNA"/>
</dbReference>
<accession>A0ABS5VZJ3</accession>
<dbReference type="RefSeq" id="WP_254157571.1">
    <property type="nucleotide sequence ID" value="NZ_JAHESD010000100.1"/>
</dbReference>
<organism evidence="1 2">
    <name type="scientific">Chryseosolibacter indicus</name>
    <dbReference type="NCBI Taxonomy" id="2782351"/>
    <lineage>
        <taxon>Bacteria</taxon>
        <taxon>Pseudomonadati</taxon>
        <taxon>Bacteroidota</taxon>
        <taxon>Cytophagia</taxon>
        <taxon>Cytophagales</taxon>
        <taxon>Chryseotaleaceae</taxon>
        <taxon>Chryseosolibacter</taxon>
    </lineage>
</organism>
<protein>
    <submittedName>
        <fullName evidence="1">Uncharacterized protein</fullName>
    </submittedName>
</protein>
<reference evidence="1 2" key="1">
    <citation type="submission" date="2021-05" db="EMBL/GenBank/DDBJ databases">
        <title>A Polyphasic approach of four new species of the genus Ohtaekwangia: Ohtaekwangia histidinii sp. nov., Ohtaekwangia cretensis sp. nov., Ohtaekwangia indiensis sp. nov., Ohtaekwangia reichenbachii sp. nov. from diverse environment.</title>
        <authorList>
            <person name="Octaviana S."/>
        </authorList>
    </citation>
    <scope>NUCLEOTIDE SEQUENCE [LARGE SCALE GENOMIC DNA]</scope>
    <source>
        <strain evidence="1 2">PWU20</strain>
    </source>
</reference>
<evidence type="ECO:0000313" key="1">
    <source>
        <dbReference type="EMBL" id="MBT1706334.1"/>
    </source>
</evidence>
<evidence type="ECO:0000313" key="2">
    <source>
        <dbReference type="Proteomes" id="UP000772618"/>
    </source>
</evidence>
<gene>
    <name evidence="1" type="ORF">KK060_23855</name>
</gene>
<dbReference type="Proteomes" id="UP000772618">
    <property type="component" value="Unassembled WGS sequence"/>
</dbReference>
<keyword evidence="2" id="KW-1185">Reference proteome</keyword>
<comment type="caution">
    <text evidence="1">The sequence shown here is derived from an EMBL/GenBank/DDBJ whole genome shotgun (WGS) entry which is preliminary data.</text>
</comment>
<proteinExistence type="predicted"/>